<dbReference type="GO" id="GO:0004521">
    <property type="term" value="F:RNA endonuclease activity"/>
    <property type="evidence" value="ECO:0000318"/>
    <property type="project" value="GO_Central"/>
</dbReference>
<proteinExistence type="predicted"/>
<gene>
    <name evidence="1" type="primary">WBGene00096555</name>
</gene>
<accession>A0A2A6B5E5</accession>
<dbReference type="OrthoDB" id="9981668at2759"/>
<dbReference type="SUPFAM" id="SSF101690">
    <property type="entry name" value="PAZ domain"/>
    <property type="match status" value="1"/>
</dbReference>
<dbReference type="InterPro" id="IPR012337">
    <property type="entry name" value="RNaseH-like_sf"/>
</dbReference>
<dbReference type="GO" id="GO:0005634">
    <property type="term" value="C:nucleus"/>
    <property type="evidence" value="ECO:0000318"/>
    <property type="project" value="GO_Central"/>
</dbReference>
<dbReference type="GO" id="GO:0035194">
    <property type="term" value="P:regulatory ncRNA-mediated post-transcriptional gene silencing"/>
    <property type="evidence" value="ECO:0000318"/>
    <property type="project" value="GO_Central"/>
</dbReference>
<protein>
    <submittedName>
        <fullName evidence="1">Piwi domain-containing protein</fullName>
    </submittedName>
</protein>
<dbReference type="Pfam" id="PF02171">
    <property type="entry name" value="Piwi"/>
    <property type="match status" value="1"/>
</dbReference>
<evidence type="ECO:0000313" key="2">
    <source>
        <dbReference type="Proteomes" id="UP000005239"/>
    </source>
</evidence>
<reference evidence="2" key="1">
    <citation type="journal article" date="2008" name="Nat. Genet.">
        <title>The Pristionchus pacificus genome provides a unique perspective on nematode lifestyle and parasitism.</title>
        <authorList>
            <person name="Dieterich C."/>
            <person name="Clifton S.W."/>
            <person name="Schuster L.N."/>
            <person name="Chinwalla A."/>
            <person name="Delehaunty K."/>
            <person name="Dinkelacker I."/>
            <person name="Fulton L."/>
            <person name="Fulton R."/>
            <person name="Godfrey J."/>
            <person name="Minx P."/>
            <person name="Mitreva M."/>
            <person name="Roeseler W."/>
            <person name="Tian H."/>
            <person name="Witte H."/>
            <person name="Yang S.P."/>
            <person name="Wilson R.K."/>
            <person name="Sommer R.J."/>
        </authorList>
    </citation>
    <scope>NUCLEOTIDE SEQUENCE [LARGE SCALE GENOMIC DNA]</scope>
    <source>
        <strain evidence="2">PS312</strain>
    </source>
</reference>
<dbReference type="InterPro" id="IPR036397">
    <property type="entry name" value="RNaseH_sf"/>
</dbReference>
<accession>A0A8R1Y8P3</accession>
<dbReference type="Proteomes" id="UP000005239">
    <property type="component" value="Unassembled WGS sequence"/>
</dbReference>
<dbReference type="GO" id="GO:0035198">
    <property type="term" value="F:miRNA binding"/>
    <property type="evidence" value="ECO:0000318"/>
    <property type="project" value="GO_Central"/>
</dbReference>
<reference evidence="1" key="2">
    <citation type="submission" date="2022-06" db="UniProtKB">
        <authorList>
            <consortium name="EnsemblMetazoa"/>
        </authorList>
    </citation>
    <scope>IDENTIFICATION</scope>
    <source>
        <strain evidence="1">PS312</strain>
    </source>
</reference>
<dbReference type="AlphaFoldDB" id="A0A2A6B5E5"/>
<dbReference type="GO" id="GO:0005737">
    <property type="term" value="C:cytoplasm"/>
    <property type="evidence" value="ECO:0000318"/>
    <property type="project" value="GO_Central"/>
</dbReference>
<dbReference type="Gene3D" id="3.30.420.10">
    <property type="entry name" value="Ribonuclease H-like superfamily/Ribonuclease H"/>
    <property type="match status" value="1"/>
</dbReference>
<dbReference type="SUPFAM" id="SSF53098">
    <property type="entry name" value="Ribonuclease H-like"/>
    <property type="match status" value="1"/>
</dbReference>
<dbReference type="Gene3D" id="3.40.50.2300">
    <property type="match status" value="1"/>
</dbReference>
<dbReference type="EnsemblMetazoa" id="PPA07001.1">
    <property type="protein sequence ID" value="PPA07001.1"/>
    <property type="gene ID" value="WBGene00096555"/>
</dbReference>
<dbReference type="GO" id="GO:0003727">
    <property type="term" value="F:single-stranded RNA binding"/>
    <property type="evidence" value="ECO:0000318"/>
    <property type="project" value="GO_Central"/>
</dbReference>
<organism evidence="1 2">
    <name type="scientific">Pristionchus pacificus</name>
    <name type="common">Parasitic nematode worm</name>
    <dbReference type="NCBI Taxonomy" id="54126"/>
    <lineage>
        <taxon>Eukaryota</taxon>
        <taxon>Metazoa</taxon>
        <taxon>Ecdysozoa</taxon>
        <taxon>Nematoda</taxon>
        <taxon>Chromadorea</taxon>
        <taxon>Rhabditida</taxon>
        <taxon>Rhabditina</taxon>
        <taxon>Diplogasteromorpha</taxon>
        <taxon>Diplogasteroidea</taxon>
        <taxon>Neodiplogasteridae</taxon>
        <taxon>Pristionchus</taxon>
    </lineage>
</organism>
<dbReference type="InterPro" id="IPR003165">
    <property type="entry name" value="Piwi"/>
</dbReference>
<sequence length="884" mass="97574">MAPAVPAQEVSTGIAKKPRGTAGQPMQFKTNVYPLTIQKKIPYFKHDFRVKVTIKTPAENGKEGKEFTRELTNSSRYYDDETRKTANVNKSLIYDRAAILFTLEELIKKTEGEEITFTLPREALGSNDIFNTVKEVAVAVKKATDRYQITSDDYTAAASADFVEGGDKSIFELLNIATSQCVVDHTDECAADSKSRIYILNPGDYNGLQEEREIGDGQILRTSIKKTVKTIENTLKEGKVVNPIAAIVIDVSLTAIHKSELLSSKMKNFRAHQSTLHGLKVKKTYGNKEIITVAGFTQETVANITVEIGQKRMKMVEYLKKQYGVVFMLQGLNNCLLYRETSLVAVRDTKGNSFAPETLMIIEQGVKPDQNTANTSRQVILANATPGDERMAKIESLTEALHLNGERAKQMGIVLGKDTHAFKVAGRMLPAKKLLYGDKKTTLGFVRSAPGVPPPKVFSPASVKDWAFLAVSNRDDYLWVIPTLQQKARAHGFSLDAPRFKDVVSVQTVASALKRAAHDGCTYAFIISDMDGDHDIVKAAEREYGIMTQQLRGKSTEKIGADTGSNVVLKMNVKNGGVNHVVADEPLLLREDLLIMSLVFDHPSSISKKDMEDGVRPTCPAVVGISSNAAVIKAGGKILPESCQNFVEKFAYANPREWKKEGEPVFKDTVSDLIKNEVLAFKNARGKPPRQIIVYVSGVPEAERGYWSKDGKSLVADVCHTFSAAYNPATTIITLSTEGCERFVPDQKLPNMRGPDPRIGLVIDSVVVNPKVNEFFLQSAKALKGTPRTIKYTLVAEPTNVANQLTMDQIQNLTWALTHLHQYCFGTIGFPSPSRIAADAAKRARDLFRARQFSTRNKDPYNLEELNATLGYKCEKGSSTTRSV</sequence>
<dbReference type="SMART" id="SM00950">
    <property type="entry name" value="Piwi"/>
    <property type="match status" value="1"/>
</dbReference>
<evidence type="ECO:0000313" key="1">
    <source>
        <dbReference type="EnsemblMetazoa" id="PPA07001.1"/>
    </source>
</evidence>
<dbReference type="Gene3D" id="2.170.260.10">
    <property type="entry name" value="paz domain"/>
    <property type="match status" value="1"/>
</dbReference>
<name>A0A2A6B5E5_PRIPA</name>
<dbReference type="InterPro" id="IPR036085">
    <property type="entry name" value="PAZ_dom_sf"/>
</dbReference>
<dbReference type="PANTHER" id="PTHR22891">
    <property type="entry name" value="EUKARYOTIC TRANSLATION INITIATION FACTOR 2C"/>
    <property type="match status" value="1"/>
</dbReference>
<dbReference type="PROSITE" id="PS50822">
    <property type="entry name" value="PIWI"/>
    <property type="match status" value="1"/>
</dbReference>
<keyword evidence="2" id="KW-1185">Reference proteome</keyword>
<dbReference type="GO" id="GO:0016442">
    <property type="term" value="C:RISC complex"/>
    <property type="evidence" value="ECO:0000318"/>
    <property type="project" value="GO_Central"/>
</dbReference>
<dbReference type="GO" id="GO:0036464">
    <property type="term" value="C:cytoplasmic ribonucleoprotein granule"/>
    <property type="evidence" value="ECO:0000318"/>
    <property type="project" value="GO_Central"/>
</dbReference>